<dbReference type="AlphaFoldDB" id="A0A7K1SZF8"/>
<dbReference type="EMBL" id="WPIK01000013">
    <property type="protein sequence ID" value="MVN22706.1"/>
    <property type="molecule type" value="Genomic_DNA"/>
</dbReference>
<keyword evidence="11" id="KW-1185">Reference proteome</keyword>
<feature type="chain" id="PRO_5029784241" evidence="8">
    <location>
        <begin position="26"/>
        <end position="1070"/>
    </location>
</feature>
<evidence type="ECO:0000256" key="3">
    <source>
        <dbReference type="ARBA" id="ARBA00022452"/>
    </source>
</evidence>
<dbReference type="InterPro" id="IPR012910">
    <property type="entry name" value="Plug_dom"/>
</dbReference>
<feature type="domain" description="TonB-dependent receptor plug" evidence="9">
    <location>
        <begin position="148"/>
        <end position="259"/>
    </location>
</feature>
<keyword evidence="5 7" id="KW-0472">Membrane</keyword>
<name>A0A7K1SZF8_9SPHI</name>
<gene>
    <name evidence="10" type="ORF">GO621_14340</name>
</gene>
<dbReference type="InterPro" id="IPR008969">
    <property type="entry name" value="CarboxyPept-like_regulatory"/>
</dbReference>
<evidence type="ECO:0000256" key="7">
    <source>
        <dbReference type="PROSITE-ProRule" id="PRU01360"/>
    </source>
</evidence>
<evidence type="ECO:0000256" key="4">
    <source>
        <dbReference type="ARBA" id="ARBA00022692"/>
    </source>
</evidence>
<sequence length="1070" mass="117570">MRIFTLLFKSLLFTSLVFGANNLFAQQLDSTKRTVAAPATVNAIDKGITIRGTIKDAATNKPLAGINISVFEYSAAITGDKGEFTIKVPNINAVLTVSGQGFQSKDVPLKGRKSISVSLFEDSYNSIYDIAKTPFGQTPQNQSVNSLASISTQGGWETNNETTDSYLQGKVAGLNAIRRSGTPGIGANLFLRGYSSLYGTNKPLIVVDGMIYDDNHYGNSLIGGHVYNPLEQIDFKDIDNITVIKDGSSIYGTRGANGVILISTAHAPELATRIDFGVDGGFNFTPSNLPVLKAADYRTYLSDVLRTSGLTDAQIQAQPYMNDAVGSSTYAQYHNNTDWQKQVFKNSYNTNYYLKVSGGDEIAKYALSLGYLGNDGITQETNLARYNTRFNADLNLTKKFTASASLSFTYAQQNLRDQGTNYKINPIYASQIKSPLVGVHSVNAQGVESPNLTDADIFNISNPAALIGSAQETNQSYRFFGIVNFKYQFNRYLNLQTGIGITSDKIRENTFIPRAGVVNDTLSNAIADSRLGTQVQRLYSIYNDTHLSFDRTFNRIHHVSANLGFRYNSDNTQDNYSLGYNSATDQLISVTNSVSALRRTGGDLGKWNWLNNYLGLDYQLLGKYLFSYNMAVDGSSRFGTQIPGVLSISGSKFAVLPSIAAGWLISSEKFMSNVNFIELLKLRASYGLTGNDDIGNYTARQYYVSQNLLGTEGLVRGNIGNPQLQWERNKKANIGIDASFLNERLSVSIDAYQNTTDKMIVYEPQPTTSGLTYAITNNGGMRTKGLEMAVNARIINHSNFKWDVGMNIAAYRNKITELPGTQMLTTYAGGTILTAQGLPANLFYGYKTNGVYTSDAEAAAAGTNHQGISIVSSTGALVKLKGGDVRFVDTNGDNIIDSRDMQVIGNPNPDFTGGFNTRFAYKRFTLDALFTFSKGNDVYNYTRRVLESESGYQNQTLAVVNRWRADGQVTDIPKATYGDPMGNSRFSDRWIEDGSYLRLRTVSVSYNVPVKTKFLKSVRVYLTGNNIFTMTKYLGYDPEFSATESLLTQGIDTNLEPIYRSVQVGVRVGL</sequence>
<protein>
    <submittedName>
        <fullName evidence="10">SusC/RagA family TonB-linked outer membrane protein</fullName>
    </submittedName>
</protein>
<feature type="signal peptide" evidence="8">
    <location>
        <begin position="1"/>
        <end position="25"/>
    </location>
</feature>
<proteinExistence type="inferred from homology"/>
<keyword evidence="4 7" id="KW-0812">Transmembrane</keyword>
<dbReference type="NCBIfam" id="TIGR04056">
    <property type="entry name" value="OMP_RagA_SusC"/>
    <property type="match status" value="1"/>
</dbReference>
<dbReference type="Gene3D" id="2.40.170.20">
    <property type="entry name" value="TonB-dependent receptor, beta-barrel domain"/>
    <property type="match status" value="1"/>
</dbReference>
<organism evidence="10 11">
    <name type="scientific">Mucilaginibacter arboris</name>
    <dbReference type="NCBI Taxonomy" id="2682090"/>
    <lineage>
        <taxon>Bacteria</taxon>
        <taxon>Pseudomonadati</taxon>
        <taxon>Bacteroidota</taxon>
        <taxon>Sphingobacteriia</taxon>
        <taxon>Sphingobacteriales</taxon>
        <taxon>Sphingobacteriaceae</taxon>
        <taxon>Mucilaginibacter</taxon>
    </lineage>
</organism>
<comment type="caution">
    <text evidence="10">The sequence shown here is derived from an EMBL/GenBank/DDBJ whole genome shotgun (WGS) entry which is preliminary data.</text>
</comment>
<dbReference type="Gene3D" id="2.60.40.1120">
    <property type="entry name" value="Carboxypeptidase-like, regulatory domain"/>
    <property type="match status" value="1"/>
</dbReference>
<evidence type="ECO:0000313" key="11">
    <source>
        <dbReference type="Proteomes" id="UP000462014"/>
    </source>
</evidence>
<comment type="similarity">
    <text evidence="7">Belongs to the TonB-dependent receptor family.</text>
</comment>
<evidence type="ECO:0000256" key="2">
    <source>
        <dbReference type="ARBA" id="ARBA00022448"/>
    </source>
</evidence>
<dbReference type="SUPFAM" id="SSF56935">
    <property type="entry name" value="Porins"/>
    <property type="match status" value="1"/>
</dbReference>
<dbReference type="Gene3D" id="2.170.130.10">
    <property type="entry name" value="TonB-dependent receptor, plug domain"/>
    <property type="match status" value="1"/>
</dbReference>
<evidence type="ECO:0000256" key="5">
    <source>
        <dbReference type="ARBA" id="ARBA00023136"/>
    </source>
</evidence>
<dbReference type="InterPro" id="IPR036942">
    <property type="entry name" value="Beta-barrel_TonB_sf"/>
</dbReference>
<dbReference type="GO" id="GO:0009279">
    <property type="term" value="C:cell outer membrane"/>
    <property type="evidence" value="ECO:0007669"/>
    <property type="project" value="UniProtKB-SubCell"/>
</dbReference>
<evidence type="ECO:0000313" key="10">
    <source>
        <dbReference type="EMBL" id="MVN22706.1"/>
    </source>
</evidence>
<reference evidence="10 11" key="1">
    <citation type="submission" date="2019-12" db="EMBL/GenBank/DDBJ databases">
        <title>Mucilaginibacter sp. HMF7410 genome sequencing and assembly.</title>
        <authorList>
            <person name="Kang H."/>
            <person name="Cha I."/>
            <person name="Kim H."/>
            <person name="Joh K."/>
        </authorList>
    </citation>
    <scope>NUCLEOTIDE SEQUENCE [LARGE SCALE GENOMIC DNA]</scope>
    <source>
        <strain evidence="10 11">HMF7410</strain>
    </source>
</reference>
<comment type="subcellular location">
    <subcellularLocation>
        <location evidence="1 7">Cell outer membrane</location>
        <topology evidence="1 7">Multi-pass membrane protein</topology>
    </subcellularLocation>
</comment>
<dbReference type="Pfam" id="PF07715">
    <property type="entry name" value="Plug"/>
    <property type="match status" value="1"/>
</dbReference>
<evidence type="ECO:0000256" key="8">
    <source>
        <dbReference type="SAM" id="SignalP"/>
    </source>
</evidence>
<keyword evidence="3 7" id="KW-1134">Transmembrane beta strand</keyword>
<evidence type="ECO:0000256" key="1">
    <source>
        <dbReference type="ARBA" id="ARBA00004571"/>
    </source>
</evidence>
<dbReference type="InterPro" id="IPR023996">
    <property type="entry name" value="TonB-dep_OMP_SusC/RagA"/>
</dbReference>
<evidence type="ECO:0000259" key="9">
    <source>
        <dbReference type="Pfam" id="PF07715"/>
    </source>
</evidence>
<keyword evidence="8" id="KW-0732">Signal</keyword>
<dbReference type="Proteomes" id="UP000462014">
    <property type="component" value="Unassembled WGS sequence"/>
</dbReference>
<dbReference type="InterPro" id="IPR039426">
    <property type="entry name" value="TonB-dep_rcpt-like"/>
</dbReference>
<accession>A0A7K1SZF8</accession>
<dbReference type="SUPFAM" id="SSF49464">
    <property type="entry name" value="Carboxypeptidase regulatory domain-like"/>
    <property type="match status" value="1"/>
</dbReference>
<dbReference type="PROSITE" id="PS52016">
    <property type="entry name" value="TONB_DEPENDENT_REC_3"/>
    <property type="match status" value="1"/>
</dbReference>
<evidence type="ECO:0000256" key="6">
    <source>
        <dbReference type="ARBA" id="ARBA00023237"/>
    </source>
</evidence>
<keyword evidence="2 7" id="KW-0813">Transport</keyword>
<dbReference type="RefSeq" id="WP_157568233.1">
    <property type="nucleotide sequence ID" value="NZ_WPIK01000013.1"/>
</dbReference>
<dbReference type="InterPro" id="IPR037066">
    <property type="entry name" value="Plug_dom_sf"/>
</dbReference>
<keyword evidence="6 7" id="KW-0998">Cell outer membrane</keyword>
<dbReference type="Pfam" id="PF13715">
    <property type="entry name" value="CarbopepD_reg_2"/>
    <property type="match status" value="1"/>
</dbReference>